<gene>
    <name evidence="2" type="ORF">LIER_42438</name>
</gene>
<dbReference type="PANTHER" id="PTHR31286">
    <property type="entry name" value="GLYCINE-RICH CELL WALL STRUCTURAL PROTEIN 1.8-LIKE"/>
    <property type="match status" value="1"/>
</dbReference>
<comment type="caution">
    <text evidence="2">The sequence shown here is derived from an EMBL/GenBank/DDBJ whole genome shotgun (WGS) entry which is preliminary data.</text>
</comment>
<protein>
    <recommendedName>
        <fullName evidence="1">DUF4283 domain-containing protein</fullName>
    </recommendedName>
</protein>
<dbReference type="EMBL" id="BAABME010029423">
    <property type="protein sequence ID" value="GAA0183637.1"/>
    <property type="molecule type" value="Genomic_DNA"/>
</dbReference>
<proteinExistence type="predicted"/>
<organism evidence="2 3">
    <name type="scientific">Lithospermum erythrorhizon</name>
    <name type="common">Purple gromwell</name>
    <name type="synonym">Lithospermum officinale var. erythrorhizon</name>
    <dbReference type="NCBI Taxonomy" id="34254"/>
    <lineage>
        <taxon>Eukaryota</taxon>
        <taxon>Viridiplantae</taxon>
        <taxon>Streptophyta</taxon>
        <taxon>Embryophyta</taxon>
        <taxon>Tracheophyta</taxon>
        <taxon>Spermatophyta</taxon>
        <taxon>Magnoliopsida</taxon>
        <taxon>eudicotyledons</taxon>
        <taxon>Gunneridae</taxon>
        <taxon>Pentapetalae</taxon>
        <taxon>asterids</taxon>
        <taxon>lamiids</taxon>
        <taxon>Boraginales</taxon>
        <taxon>Boraginaceae</taxon>
        <taxon>Boraginoideae</taxon>
        <taxon>Lithospermeae</taxon>
        <taxon>Lithospermum</taxon>
    </lineage>
</organism>
<dbReference type="InterPro" id="IPR025558">
    <property type="entry name" value="DUF4283"/>
</dbReference>
<sequence>MGKTSKRVKGKTKFSPLPTNDLFKDFETPTVHDLNPIASAVFHEFKKALPRTSNVFDDFPMSTPRAGLGKLVEGDVRDGSAKGDDVPSVDCSTPVVDGGYCGVSKVNFGAGKEDPRAARGKEKKANGRKGFRAPIFEAIGPKGHPNRSPLTCLEFVKVGEEVTLDVEDVTPLEEPKGFCLAGYFSDRFPGLRTVHQLKDSWKVKCKVIYHQKGWVVFRFDSDTDRQRVLDGRRACSEGAYMVHGKMFSLRILPDGFSPDDAAFLKVPLWVKFPSLPQRCWTKSGFRKISSMIGNSICLDQITWDRSRTL</sequence>
<dbReference type="AlphaFoldDB" id="A0AAV3RQM0"/>
<evidence type="ECO:0000313" key="2">
    <source>
        <dbReference type="EMBL" id="GAA0183637.1"/>
    </source>
</evidence>
<dbReference type="PANTHER" id="PTHR31286:SF168">
    <property type="entry name" value="DUF4283 DOMAIN-CONTAINING PROTEIN"/>
    <property type="match status" value="1"/>
</dbReference>
<dbReference type="InterPro" id="IPR040256">
    <property type="entry name" value="At4g02000-like"/>
</dbReference>
<keyword evidence="3" id="KW-1185">Reference proteome</keyword>
<dbReference type="Pfam" id="PF14111">
    <property type="entry name" value="DUF4283"/>
    <property type="match status" value="1"/>
</dbReference>
<reference evidence="2 3" key="1">
    <citation type="submission" date="2024-01" db="EMBL/GenBank/DDBJ databases">
        <title>The complete chloroplast genome sequence of Lithospermum erythrorhizon: insights into the phylogenetic relationship among Boraginaceae species and the maternal lineages of purple gromwells.</title>
        <authorList>
            <person name="Okada T."/>
            <person name="Watanabe K."/>
        </authorList>
    </citation>
    <scope>NUCLEOTIDE SEQUENCE [LARGE SCALE GENOMIC DNA]</scope>
</reference>
<evidence type="ECO:0000259" key="1">
    <source>
        <dbReference type="Pfam" id="PF14111"/>
    </source>
</evidence>
<evidence type="ECO:0000313" key="3">
    <source>
        <dbReference type="Proteomes" id="UP001454036"/>
    </source>
</evidence>
<accession>A0AAV3RQM0</accession>
<name>A0AAV3RQM0_LITER</name>
<dbReference type="Proteomes" id="UP001454036">
    <property type="component" value="Unassembled WGS sequence"/>
</dbReference>
<feature type="domain" description="DUF4283" evidence="1">
    <location>
        <begin position="178"/>
        <end position="259"/>
    </location>
</feature>